<protein>
    <submittedName>
        <fullName evidence="2">PKD domain-containing protein</fullName>
    </submittedName>
</protein>
<accession>A0ABW3Q7W2</accession>
<dbReference type="InterPro" id="IPR013783">
    <property type="entry name" value="Ig-like_fold"/>
</dbReference>
<evidence type="ECO:0000259" key="1">
    <source>
        <dbReference type="PROSITE" id="PS50093"/>
    </source>
</evidence>
<dbReference type="Proteomes" id="UP001597116">
    <property type="component" value="Unassembled WGS sequence"/>
</dbReference>
<dbReference type="PROSITE" id="PS50093">
    <property type="entry name" value="PKD"/>
    <property type="match status" value="2"/>
</dbReference>
<feature type="domain" description="PKD" evidence="1">
    <location>
        <begin position="60"/>
        <end position="107"/>
    </location>
</feature>
<dbReference type="EMBL" id="JBHTLP010000002">
    <property type="protein sequence ID" value="MFD1140775.1"/>
    <property type="molecule type" value="Genomic_DNA"/>
</dbReference>
<dbReference type="RefSeq" id="WP_265989084.1">
    <property type="nucleotide sequence ID" value="NZ_CP110973.1"/>
</dbReference>
<proteinExistence type="predicted"/>
<dbReference type="CDD" id="cd00146">
    <property type="entry name" value="PKD"/>
    <property type="match status" value="1"/>
</dbReference>
<feature type="domain" description="PKD" evidence="1">
    <location>
        <begin position="141"/>
        <end position="187"/>
    </location>
</feature>
<name>A0ABW3Q7W2_9BACT</name>
<gene>
    <name evidence="2" type="ORF">ACFQ4C_06635</name>
</gene>
<dbReference type="Gene3D" id="2.60.40.10">
    <property type="entry name" value="Immunoglobulins"/>
    <property type="match status" value="2"/>
</dbReference>
<dbReference type="InterPro" id="IPR022409">
    <property type="entry name" value="PKD/Chitinase_dom"/>
</dbReference>
<sequence length="277" mass="30073">MNKLSFLITRVIVLITLISYTVSCQPDITPRPVADFTLERVSGSAGKIKLTNKSLHSERYQWTFGDGRASTEESPEIEYTTDGTYTITLTAKNGVGQDQVSNSVDITGLVKIAVAAFDFTFVNGSANRVQFTNKSTNADRYQWLFGDGQSSTDASPLIEFKSNGVVSAQLTARNGNSADVITKSVYISEIPTTGSIMFWTNGSGDGSDIEVYVANAMQGLVNTYQSSGTPTTCGQEGNVTYRNVEGTYGYYARSKSRTWSGTVTIKNGECRTKLLPQ</sequence>
<reference evidence="3" key="1">
    <citation type="journal article" date="2019" name="Int. J. Syst. Evol. Microbiol.">
        <title>The Global Catalogue of Microorganisms (GCM) 10K type strain sequencing project: providing services to taxonomists for standard genome sequencing and annotation.</title>
        <authorList>
            <consortium name="The Broad Institute Genomics Platform"/>
            <consortium name="The Broad Institute Genome Sequencing Center for Infectious Disease"/>
            <person name="Wu L."/>
            <person name="Ma J."/>
        </authorList>
    </citation>
    <scope>NUCLEOTIDE SEQUENCE [LARGE SCALE GENOMIC DNA]</scope>
    <source>
        <strain evidence="3">CCUG 55608</strain>
    </source>
</reference>
<organism evidence="2 3">
    <name type="scientific">Larkinella insperata</name>
    <dbReference type="NCBI Taxonomy" id="332158"/>
    <lineage>
        <taxon>Bacteria</taxon>
        <taxon>Pseudomonadati</taxon>
        <taxon>Bacteroidota</taxon>
        <taxon>Cytophagia</taxon>
        <taxon>Cytophagales</taxon>
        <taxon>Spirosomataceae</taxon>
        <taxon>Larkinella</taxon>
    </lineage>
</organism>
<dbReference type="InterPro" id="IPR035986">
    <property type="entry name" value="PKD_dom_sf"/>
</dbReference>
<dbReference type="SMART" id="SM00089">
    <property type="entry name" value="PKD"/>
    <property type="match status" value="2"/>
</dbReference>
<dbReference type="SUPFAM" id="SSF49299">
    <property type="entry name" value="PKD domain"/>
    <property type="match status" value="2"/>
</dbReference>
<evidence type="ECO:0000313" key="3">
    <source>
        <dbReference type="Proteomes" id="UP001597116"/>
    </source>
</evidence>
<dbReference type="InterPro" id="IPR000601">
    <property type="entry name" value="PKD_dom"/>
</dbReference>
<evidence type="ECO:0000313" key="2">
    <source>
        <dbReference type="EMBL" id="MFD1140775.1"/>
    </source>
</evidence>
<keyword evidence="3" id="KW-1185">Reference proteome</keyword>
<dbReference type="Pfam" id="PF18911">
    <property type="entry name" value="PKD_4"/>
    <property type="match status" value="2"/>
</dbReference>
<comment type="caution">
    <text evidence="2">The sequence shown here is derived from an EMBL/GenBank/DDBJ whole genome shotgun (WGS) entry which is preliminary data.</text>
</comment>